<dbReference type="AlphaFoldDB" id="A0AAX6FPH3"/>
<dbReference type="Pfam" id="PF00085">
    <property type="entry name" value="Thioredoxin"/>
    <property type="match status" value="1"/>
</dbReference>
<dbReference type="InterPro" id="IPR036249">
    <property type="entry name" value="Thioredoxin-like_sf"/>
</dbReference>
<reference evidence="7" key="1">
    <citation type="journal article" date="2023" name="GigaByte">
        <title>Genome assembly of the bearded iris, Iris pallida Lam.</title>
        <authorList>
            <person name="Bruccoleri R.E."/>
            <person name="Oakeley E.J."/>
            <person name="Faust A.M.E."/>
            <person name="Altorfer M."/>
            <person name="Dessus-Babus S."/>
            <person name="Burckhardt D."/>
            <person name="Oertli M."/>
            <person name="Naumann U."/>
            <person name="Petersen F."/>
            <person name="Wong J."/>
        </authorList>
    </citation>
    <scope>NUCLEOTIDE SEQUENCE</scope>
    <source>
        <strain evidence="7">GSM-AAB239-AS_SAM_17_03QT</strain>
    </source>
</reference>
<dbReference type="GO" id="GO:0005737">
    <property type="term" value="C:cytoplasm"/>
    <property type="evidence" value="ECO:0007669"/>
    <property type="project" value="TreeGrafter"/>
</dbReference>
<evidence type="ECO:0000313" key="8">
    <source>
        <dbReference type="Proteomes" id="UP001140949"/>
    </source>
</evidence>
<proteinExistence type="predicted"/>
<keyword evidence="2" id="KW-0809">Transit peptide</keyword>
<dbReference type="PROSITE" id="PS51352">
    <property type="entry name" value="THIOREDOXIN_2"/>
    <property type="match status" value="1"/>
</dbReference>
<organism evidence="7 8">
    <name type="scientific">Iris pallida</name>
    <name type="common">Sweet iris</name>
    <dbReference type="NCBI Taxonomy" id="29817"/>
    <lineage>
        <taxon>Eukaryota</taxon>
        <taxon>Viridiplantae</taxon>
        <taxon>Streptophyta</taxon>
        <taxon>Embryophyta</taxon>
        <taxon>Tracheophyta</taxon>
        <taxon>Spermatophyta</taxon>
        <taxon>Magnoliopsida</taxon>
        <taxon>Liliopsida</taxon>
        <taxon>Asparagales</taxon>
        <taxon>Iridaceae</taxon>
        <taxon>Iridoideae</taxon>
        <taxon>Irideae</taxon>
        <taxon>Iris</taxon>
    </lineage>
</organism>
<dbReference type="InterPro" id="IPR013766">
    <property type="entry name" value="Thioredoxin_domain"/>
</dbReference>
<comment type="caution">
    <text evidence="7">The sequence shown here is derived from an EMBL/GenBank/DDBJ whole genome shotgun (WGS) entry which is preliminary data.</text>
</comment>
<keyword evidence="1" id="KW-0813">Transport</keyword>
<keyword evidence="8" id="KW-1185">Reference proteome</keyword>
<keyword evidence="4" id="KW-1015">Disulfide bond</keyword>
<keyword evidence="3" id="KW-0249">Electron transport</keyword>
<dbReference type="Gene3D" id="3.40.30.10">
    <property type="entry name" value="Glutaredoxin"/>
    <property type="match status" value="1"/>
</dbReference>
<evidence type="ECO:0000256" key="2">
    <source>
        <dbReference type="ARBA" id="ARBA00022946"/>
    </source>
</evidence>
<dbReference type="FunFam" id="3.40.30.10:FF:000001">
    <property type="entry name" value="Thioredoxin"/>
    <property type="match status" value="1"/>
</dbReference>
<dbReference type="PANTHER" id="PTHR45663:SF11">
    <property type="entry name" value="GEO12009P1"/>
    <property type="match status" value="1"/>
</dbReference>
<dbReference type="InterPro" id="IPR005746">
    <property type="entry name" value="Thioredoxin"/>
</dbReference>
<sequence>MATRVLDLVICASPRPSLPARPSSALLLRQELGFLTKPAVGLRISRTHRRVVPAVGSSSEAAAKERIARRGTVVCEVQDPATEVPDVTKETWQSLVTECAKPVLIEFWAPWCGPCRVAHPMIAKLAKTYEGKLDCFKLNTDECPDLASQYGVKSIPTIIMFKNGEKKDAVIGAVPESTLVTCIEKFLER</sequence>
<feature type="domain" description="Thioredoxin" evidence="6">
    <location>
        <begin position="78"/>
        <end position="188"/>
    </location>
</feature>
<evidence type="ECO:0000259" key="6">
    <source>
        <dbReference type="PROSITE" id="PS51352"/>
    </source>
</evidence>
<protein>
    <submittedName>
        <fullName evidence="7">Thioredoxin M1, chloroplastic-like</fullName>
    </submittedName>
</protein>
<accession>A0AAX6FPH3</accession>
<dbReference type="CDD" id="cd02947">
    <property type="entry name" value="TRX_family"/>
    <property type="match status" value="1"/>
</dbReference>
<keyword evidence="5" id="KW-0676">Redox-active center</keyword>
<evidence type="ECO:0000256" key="5">
    <source>
        <dbReference type="ARBA" id="ARBA00023284"/>
    </source>
</evidence>
<dbReference type="Proteomes" id="UP001140949">
    <property type="component" value="Unassembled WGS sequence"/>
</dbReference>
<dbReference type="GO" id="GO:0015035">
    <property type="term" value="F:protein-disulfide reductase activity"/>
    <property type="evidence" value="ECO:0007669"/>
    <property type="project" value="InterPro"/>
</dbReference>
<reference evidence="7" key="2">
    <citation type="submission" date="2023-04" db="EMBL/GenBank/DDBJ databases">
        <authorList>
            <person name="Bruccoleri R.E."/>
            <person name="Oakeley E.J."/>
            <person name="Faust A.-M."/>
            <person name="Dessus-Babus S."/>
            <person name="Altorfer M."/>
            <person name="Burckhardt D."/>
            <person name="Oertli M."/>
            <person name="Naumann U."/>
            <person name="Petersen F."/>
            <person name="Wong J."/>
        </authorList>
    </citation>
    <scope>NUCLEOTIDE SEQUENCE</scope>
    <source>
        <strain evidence="7">GSM-AAB239-AS_SAM_17_03QT</strain>
        <tissue evidence="7">Leaf</tissue>
    </source>
</reference>
<evidence type="ECO:0000256" key="3">
    <source>
        <dbReference type="ARBA" id="ARBA00022982"/>
    </source>
</evidence>
<dbReference type="SUPFAM" id="SSF52833">
    <property type="entry name" value="Thioredoxin-like"/>
    <property type="match status" value="1"/>
</dbReference>
<dbReference type="PRINTS" id="PR00421">
    <property type="entry name" value="THIOREDOXIN"/>
</dbReference>
<dbReference type="PANTHER" id="PTHR45663">
    <property type="entry name" value="GEO12009P1"/>
    <property type="match status" value="1"/>
</dbReference>
<dbReference type="NCBIfam" id="TIGR01068">
    <property type="entry name" value="thioredoxin"/>
    <property type="match status" value="1"/>
</dbReference>
<evidence type="ECO:0000256" key="4">
    <source>
        <dbReference type="ARBA" id="ARBA00023157"/>
    </source>
</evidence>
<evidence type="ECO:0000256" key="1">
    <source>
        <dbReference type="ARBA" id="ARBA00022448"/>
    </source>
</evidence>
<gene>
    <name evidence="7" type="ORF">M6B38_409385</name>
</gene>
<evidence type="ECO:0000313" key="7">
    <source>
        <dbReference type="EMBL" id="KAJ6817831.1"/>
    </source>
</evidence>
<dbReference type="EMBL" id="JANAVB010027598">
    <property type="protein sequence ID" value="KAJ6817831.1"/>
    <property type="molecule type" value="Genomic_DNA"/>
</dbReference>
<name>A0AAX6FPH3_IRIPA</name>